<sequence>MWATRFSTSLSPLFCFVLPRLTIWPLYKSQRQDEACRQRCLMMNSLFDLQHLPAAYSGFLNFFEEVRKSIWIVT</sequence>
<feature type="chain" id="PRO_5047128404" description="Secreted protein" evidence="1">
    <location>
        <begin position="16"/>
        <end position="74"/>
    </location>
</feature>
<comment type="caution">
    <text evidence="2">The sequence shown here is derived from an EMBL/GenBank/DDBJ whole genome shotgun (WGS) entry which is preliminary data.</text>
</comment>
<evidence type="ECO:0000313" key="3">
    <source>
        <dbReference type="Proteomes" id="UP001365128"/>
    </source>
</evidence>
<evidence type="ECO:0000313" key="2">
    <source>
        <dbReference type="EMBL" id="KAK7548767.1"/>
    </source>
</evidence>
<accession>A0ABR1MGL5</accession>
<dbReference type="EMBL" id="JBBPDW010000010">
    <property type="protein sequence ID" value="KAK7548767.1"/>
    <property type="molecule type" value="Genomic_DNA"/>
</dbReference>
<dbReference type="Proteomes" id="UP001365128">
    <property type="component" value="Unassembled WGS sequence"/>
</dbReference>
<evidence type="ECO:0008006" key="4">
    <source>
        <dbReference type="Google" id="ProtNLM"/>
    </source>
</evidence>
<evidence type="ECO:0000256" key="1">
    <source>
        <dbReference type="SAM" id="SignalP"/>
    </source>
</evidence>
<proteinExistence type="predicted"/>
<feature type="signal peptide" evidence="1">
    <location>
        <begin position="1"/>
        <end position="15"/>
    </location>
</feature>
<keyword evidence="3" id="KW-1185">Reference proteome</keyword>
<gene>
    <name evidence="2" type="ORF">IWX46DRAFT_596859</name>
</gene>
<protein>
    <recommendedName>
        <fullName evidence="4">Secreted protein</fullName>
    </recommendedName>
</protein>
<organism evidence="2 3">
    <name type="scientific">Phyllosticta citricarpa</name>
    <dbReference type="NCBI Taxonomy" id="55181"/>
    <lineage>
        <taxon>Eukaryota</taxon>
        <taxon>Fungi</taxon>
        <taxon>Dikarya</taxon>
        <taxon>Ascomycota</taxon>
        <taxon>Pezizomycotina</taxon>
        <taxon>Dothideomycetes</taxon>
        <taxon>Dothideomycetes incertae sedis</taxon>
        <taxon>Botryosphaeriales</taxon>
        <taxon>Phyllostictaceae</taxon>
        <taxon>Phyllosticta</taxon>
    </lineage>
</organism>
<reference evidence="2 3" key="1">
    <citation type="submission" date="2024-04" db="EMBL/GenBank/DDBJ databases">
        <title>Phyllosticta paracitricarpa is synonymous to the EU quarantine fungus P. citricarpa based on phylogenomic analyses.</title>
        <authorList>
            <consortium name="Lawrence Berkeley National Laboratory"/>
            <person name="Van Ingen-Buijs V.A."/>
            <person name="Van Westerhoven A.C."/>
            <person name="Haridas S."/>
            <person name="Skiadas P."/>
            <person name="Martin F."/>
            <person name="Groenewald J.Z."/>
            <person name="Crous P.W."/>
            <person name="Seidl M.F."/>
        </authorList>
    </citation>
    <scope>NUCLEOTIDE SEQUENCE [LARGE SCALE GENOMIC DNA]</scope>
    <source>
        <strain evidence="2 3">CBS 122670</strain>
    </source>
</reference>
<name>A0ABR1MGL5_9PEZI</name>
<keyword evidence="1" id="KW-0732">Signal</keyword>